<proteinExistence type="predicted"/>
<protein>
    <submittedName>
        <fullName evidence="2">DegV family protein</fullName>
    </submittedName>
</protein>
<evidence type="ECO:0000313" key="2">
    <source>
        <dbReference type="EMBL" id="MBZ4195209.1"/>
    </source>
</evidence>
<dbReference type="SUPFAM" id="SSF82549">
    <property type="entry name" value="DAK1/DegV-like"/>
    <property type="match status" value="1"/>
</dbReference>
<dbReference type="AlphaFoldDB" id="A0A953T9F3"/>
<dbReference type="PANTHER" id="PTHR33434:SF2">
    <property type="entry name" value="FATTY ACID-BINDING PROTEIN TM_1468"/>
    <property type="match status" value="1"/>
</dbReference>
<evidence type="ECO:0000256" key="1">
    <source>
        <dbReference type="ARBA" id="ARBA00023121"/>
    </source>
</evidence>
<dbReference type="InterPro" id="IPR043168">
    <property type="entry name" value="DegV_C"/>
</dbReference>
<dbReference type="Gene3D" id="3.30.1180.10">
    <property type="match status" value="1"/>
</dbReference>
<dbReference type="InterPro" id="IPR050270">
    <property type="entry name" value="DegV_domain_contain"/>
</dbReference>
<keyword evidence="3" id="KW-1185">Reference proteome</keyword>
<dbReference type="EMBL" id="JAIQBY010000002">
    <property type="protein sequence ID" value="MBZ4195209.1"/>
    <property type="molecule type" value="Genomic_DNA"/>
</dbReference>
<reference evidence="2 3" key="1">
    <citation type="submission" date="2021-09" db="EMBL/GenBank/DDBJ databases">
        <title>WGS of Mycoplasma sp. Zaradi2 strains.</title>
        <authorList>
            <person name="Spergser J."/>
        </authorList>
    </citation>
    <scope>NUCLEOTIDE SEQUENCE [LARGE SCALE GENOMIC DNA]</scope>
    <source>
        <strain evidence="2 3">1331</strain>
    </source>
</reference>
<dbReference type="Gene3D" id="3.40.50.10170">
    <property type="match status" value="1"/>
</dbReference>
<accession>A0A953T9F3</accession>
<dbReference type="RefSeq" id="WP_223644359.1">
    <property type="nucleotide sequence ID" value="NZ_JAIQBY010000002.1"/>
</dbReference>
<comment type="caution">
    <text evidence="2">The sequence shown here is derived from an EMBL/GenBank/DDBJ whole genome shotgun (WGS) entry which is preliminary data.</text>
</comment>
<dbReference type="PANTHER" id="PTHR33434">
    <property type="entry name" value="DEGV DOMAIN-CONTAINING PROTEIN DR_1986-RELATED"/>
    <property type="match status" value="1"/>
</dbReference>
<dbReference type="GO" id="GO:0008289">
    <property type="term" value="F:lipid binding"/>
    <property type="evidence" value="ECO:0007669"/>
    <property type="project" value="UniProtKB-KW"/>
</dbReference>
<dbReference type="PROSITE" id="PS51482">
    <property type="entry name" value="DEGV"/>
    <property type="match status" value="1"/>
</dbReference>
<name>A0A953T9F3_9MOLU</name>
<dbReference type="Pfam" id="PF02645">
    <property type="entry name" value="DegV"/>
    <property type="match status" value="1"/>
</dbReference>
<keyword evidence="1" id="KW-0446">Lipid-binding</keyword>
<gene>
    <name evidence="2" type="ORF">LAD73_00515</name>
</gene>
<organism evidence="2 3">
    <name type="scientific">Mycoplasma tauri</name>
    <dbReference type="NCBI Taxonomy" id="547987"/>
    <lineage>
        <taxon>Bacteria</taxon>
        <taxon>Bacillati</taxon>
        <taxon>Mycoplasmatota</taxon>
        <taxon>Mollicutes</taxon>
        <taxon>Mycoplasmataceae</taxon>
        <taxon>Mycoplasma</taxon>
    </lineage>
</organism>
<evidence type="ECO:0000313" key="3">
    <source>
        <dbReference type="Proteomes" id="UP000772186"/>
    </source>
</evidence>
<dbReference type="Proteomes" id="UP000772186">
    <property type="component" value="Unassembled WGS sequence"/>
</dbReference>
<dbReference type="InterPro" id="IPR003797">
    <property type="entry name" value="DegV"/>
</dbReference>
<sequence>MKYAIVVDSSCGVTKEQAEKLGWHFLPLHIIIDGIDYADGVNINSEILFEKFNLKSDIKTSMYGLQDIYDTFEKLSLENDMVFVYPISQFLSNSCATATIIQKEFPKVKVIQSKQVDALILLDIVWFDYMMKKDPSNYEEYVKKLEIPFIKNSTTLIPKYNKYLVKGGRLNSATAAIARLLKIVPLIKWEDGKLIKEAIGKNFLKSALNNIRQKAENIEDIPGTKKIAILLKTGNKKEEYDEFMSELNKYSSSFKFFERPLAPVIMIHTGPEAYCLITANYPAEAYEYLVRVMNSLK</sequence>
<dbReference type="NCBIfam" id="TIGR00762">
    <property type="entry name" value="DegV"/>
    <property type="match status" value="1"/>
</dbReference>